<comment type="caution">
    <text evidence="2">The sequence shown here is derived from an EMBL/GenBank/DDBJ whole genome shotgun (WGS) entry which is preliminary data.</text>
</comment>
<evidence type="ECO:0000313" key="2">
    <source>
        <dbReference type="EMBL" id="NMF01106.1"/>
    </source>
</evidence>
<feature type="transmembrane region" description="Helical" evidence="1">
    <location>
        <begin position="69"/>
        <end position="86"/>
    </location>
</feature>
<feature type="transmembrane region" description="Helical" evidence="1">
    <location>
        <begin position="244"/>
        <end position="265"/>
    </location>
</feature>
<dbReference type="EMBL" id="JABAGO010000066">
    <property type="protein sequence ID" value="NMF01106.1"/>
    <property type="molecule type" value="Genomic_DNA"/>
</dbReference>
<keyword evidence="1" id="KW-0472">Membrane</keyword>
<feature type="transmembrane region" description="Helical" evidence="1">
    <location>
        <begin position="277"/>
        <end position="294"/>
    </location>
</feature>
<evidence type="ECO:0008006" key="4">
    <source>
        <dbReference type="Google" id="ProtNLM"/>
    </source>
</evidence>
<feature type="transmembrane region" description="Helical" evidence="1">
    <location>
        <begin position="220"/>
        <end position="238"/>
    </location>
</feature>
<accession>A0A848D0C4</accession>
<feature type="transmembrane region" description="Helical" evidence="1">
    <location>
        <begin position="190"/>
        <end position="208"/>
    </location>
</feature>
<dbReference type="Proteomes" id="UP000561326">
    <property type="component" value="Unassembled WGS sequence"/>
</dbReference>
<feature type="transmembrane region" description="Helical" evidence="1">
    <location>
        <begin position="43"/>
        <end position="62"/>
    </location>
</feature>
<keyword evidence="1" id="KW-1133">Transmembrane helix</keyword>
<proteinExistence type="predicted"/>
<name>A0A848D0C4_ANEAE</name>
<evidence type="ECO:0000256" key="1">
    <source>
        <dbReference type="SAM" id="Phobius"/>
    </source>
</evidence>
<feature type="transmembrane region" description="Helical" evidence="1">
    <location>
        <begin position="158"/>
        <end position="178"/>
    </location>
</feature>
<protein>
    <recommendedName>
        <fullName evidence="4">DUF998 domain-containing protein</fullName>
    </recommendedName>
</protein>
<organism evidence="2 3">
    <name type="scientific">Aneurinibacillus aneurinilyticus</name>
    <name type="common">Bacillus aneurinolyticus</name>
    <dbReference type="NCBI Taxonomy" id="1391"/>
    <lineage>
        <taxon>Bacteria</taxon>
        <taxon>Bacillati</taxon>
        <taxon>Bacillota</taxon>
        <taxon>Bacilli</taxon>
        <taxon>Bacillales</taxon>
        <taxon>Paenibacillaceae</taxon>
        <taxon>Aneurinibacillus group</taxon>
        <taxon>Aneurinibacillus</taxon>
    </lineage>
</organism>
<evidence type="ECO:0000313" key="3">
    <source>
        <dbReference type="Proteomes" id="UP000561326"/>
    </source>
</evidence>
<keyword evidence="1" id="KW-0812">Transmembrane</keyword>
<gene>
    <name evidence="2" type="ORF">HF838_23160</name>
</gene>
<dbReference type="RefSeq" id="WP_168976552.1">
    <property type="nucleotide sequence ID" value="NZ_JABAGO010000066.1"/>
</dbReference>
<sequence length="336" mass="37733">MINKNKIDLSLPKTRKKRLLPAVLLFFLAPVFGEYLLGNLTLSQIILVPFIAPLYGGGALLIREITRRSGLGPATMLILGVAYGLIEEGLIDQMLFNRSYFTGQEQISGTYMPALGMDAWLTIIVLAMHAIWSTCIPIILVEALFPEFENKPWLNRKGLFFTAFIFIIGSVYLCYSSYLEKKFFASAPELIGTVVVVIVLITAAFTLCNRTRVLKTGFTPNPWIAGFISLAASSLFMLTDMLYGWITVIVCLLLAFVFFTLIYFWSYRIGWGTMHRLAITGGGILTYSWLGVFMEPETGSKMMIDYIGSAIFVLITITLLVVAIWKVYKYEMKSDM</sequence>
<dbReference type="AlphaFoldDB" id="A0A848D0C4"/>
<feature type="transmembrane region" description="Helical" evidence="1">
    <location>
        <begin position="306"/>
        <end position="328"/>
    </location>
</feature>
<feature type="transmembrane region" description="Helical" evidence="1">
    <location>
        <begin position="119"/>
        <end position="146"/>
    </location>
</feature>
<reference evidence="2 3" key="1">
    <citation type="submission" date="2020-04" db="EMBL/GenBank/DDBJ databases">
        <authorList>
            <person name="Hitch T.C.A."/>
            <person name="Wylensek D."/>
            <person name="Clavel T."/>
        </authorList>
    </citation>
    <scope>NUCLEOTIDE SEQUENCE [LARGE SCALE GENOMIC DNA]</scope>
    <source>
        <strain evidence="2 3">WB01_D5_05</strain>
    </source>
</reference>